<feature type="region of interest" description="Disordered" evidence="3">
    <location>
        <begin position="1"/>
        <end position="25"/>
    </location>
</feature>
<dbReference type="GO" id="GO:0005634">
    <property type="term" value="C:nucleus"/>
    <property type="evidence" value="ECO:0007669"/>
    <property type="project" value="TreeGrafter"/>
</dbReference>
<dbReference type="GO" id="GO:0019901">
    <property type="term" value="F:protein kinase binding"/>
    <property type="evidence" value="ECO:0007669"/>
    <property type="project" value="TreeGrafter"/>
</dbReference>
<feature type="compositionally biased region" description="Basic and acidic residues" evidence="3">
    <location>
        <begin position="373"/>
        <end position="387"/>
    </location>
</feature>
<feature type="compositionally biased region" description="Basic and acidic residues" evidence="3">
    <location>
        <begin position="292"/>
        <end position="301"/>
    </location>
</feature>
<feature type="region of interest" description="Disordered" evidence="3">
    <location>
        <begin position="373"/>
        <end position="405"/>
    </location>
</feature>
<feature type="compositionally biased region" description="Acidic residues" evidence="3">
    <location>
        <begin position="229"/>
        <end position="240"/>
    </location>
</feature>
<feature type="region of interest" description="Disordered" evidence="3">
    <location>
        <begin position="519"/>
        <end position="582"/>
    </location>
</feature>
<protein>
    <submittedName>
        <fullName evidence="5">ZYBA0S05-03840g1_1</fullName>
    </submittedName>
</protein>
<dbReference type="GO" id="GO:0031588">
    <property type="term" value="C:nucleotide-activated protein kinase complex"/>
    <property type="evidence" value="ECO:0007669"/>
    <property type="project" value="TreeGrafter"/>
</dbReference>
<keyword evidence="2" id="KW-0597">Phosphoprotein</keyword>
<dbReference type="SMART" id="SM01010">
    <property type="entry name" value="AMPKBI"/>
    <property type="match status" value="1"/>
</dbReference>
<dbReference type="AlphaFoldDB" id="A0A8J2X8B5"/>
<keyword evidence="6" id="KW-1185">Reference proteome</keyword>
<accession>A0A8J2X8B5</accession>
<dbReference type="InterPro" id="IPR032640">
    <property type="entry name" value="AMPK1_CBM"/>
</dbReference>
<dbReference type="InterPro" id="IPR006828">
    <property type="entry name" value="ASC_dom"/>
</dbReference>
<reference evidence="6" key="1">
    <citation type="journal article" date="2013" name="Genome Announc.">
        <title>Genome sequence of the food spoilage yeast Zygosaccharomyces bailii CLIB 213(T).</title>
        <authorList>
            <person name="Galeote V."/>
            <person name="Bigey F."/>
            <person name="Devillers H."/>
            <person name="Neuveglise C."/>
            <person name="Dequin S."/>
        </authorList>
    </citation>
    <scope>NUCLEOTIDE SEQUENCE [LARGE SCALE GENOMIC DNA]</scope>
    <source>
        <strain evidence="6">CLIB 213 / ATCC 58445 / CBS 680 / CCRC 21525 / NBRC 1098 / NCYC 1416 / NRRL Y-2227</strain>
    </source>
</reference>
<dbReference type="InterPro" id="IPR013783">
    <property type="entry name" value="Ig-like_fold"/>
</dbReference>
<dbReference type="Gene3D" id="6.20.250.60">
    <property type="match status" value="1"/>
</dbReference>
<feature type="compositionally biased region" description="Polar residues" evidence="3">
    <location>
        <begin position="303"/>
        <end position="312"/>
    </location>
</feature>
<dbReference type="SUPFAM" id="SSF81296">
    <property type="entry name" value="E set domains"/>
    <property type="match status" value="1"/>
</dbReference>
<feature type="compositionally biased region" description="Low complexity" evidence="3">
    <location>
        <begin position="182"/>
        <end position="194"/>
    </location>
</feature>
<dbReference type="PANTHER" id="PTHR10343:SF87">
    <property type="entry name" value="SNF1 PROTEIN KINASE SUBUNIT BETA-1"/>
    <property type="match status" value="1"/>
</dbReference>
<dbReference type="Gene3D" id="2.60.40.10">
    <property type="entry name" value="Immunoglobulins"/>
    <property type="match status" value="1"/>
</dbReference>
<dbReference type="PANTHER" id="PTHR10343">
    <property type="entry name" value="5'-AMP-ACTIVATED PROTEIN KINASE , BETA SUBUNIT"/>
    <property type="match status" value="1"/>
</dbReference>
<feature type="domain" description="Association with the SNF1 complex (ASC)" evidence="4">
    <location>
        <begin position="649"/>
        <end position="768"/>
    </location>
</feature>
<dbReference type="Proteomes" id="UP000019375">
    <property type="component" value="Unassembled WGS sequence"/>
</dbReference>
<proteinExistence type="inferred from homology"/>
<sequence>MGNSPSVYQSRGERGASSTIQDDTAIRATYPHTRNLMEMDNGRQNSITSQLFPSRKGRHVPGGLGNIMRKTQNAVPHPPSLFKKNYSLEGANAGVEASRESAGGAARTSSAESVRANMAGLSLKNSNETAGPMANPYFMSPGPATPTVQPTKEEATPIDDVDVQNLPGHRRSVVALKKSLQESEQSPSVSDSPSITVTRSNSIDIKPPKGAGVRPHQSHTGNRRNSVDTDFDSSDADNMSDDGYLQSKDIVLNQSVVHSMLRRDMKRKRGKEVTNSSNTNDLTAGAAPSKESTVEPSEHRATNQRTLDSQSSGERRGFSYESIESGHLPEIKKLKPISHDILLPHAADENPDDPHHIEPQRHFYSMDSFEKGSVEHREVEDETRKSSESSSASSSGASQPSEDVQVIIKWRDPIPEGASNKVSMVSEDIASTLSFEKQKQCGARNVFTMKFDPKSKEWYVPDLMLPAGIYRLQFLVNGEIRHSNYLPTATDSVGNFVNWFEVVPGYQEVEPYREEVEIDSKPLENEDISPASPGNHGQQSLVQPVPGKPERPPLAPMQSSSNRVLRSNTPHSDYTGISRSSSALRKSPLMQYTSSSLDLVTALQPKKYRYSSEIPELFKTPPATETNDENNDMTVGNMENPFPPSYGWPHYQKAGLNNKVVDCNQDQLFTHLQQGGALDAETAEQLFLDKYPVPDLPVYLNSYYLNKILSEFQKNNYNSNGSSGINHIIPHVNLNHLLTSSIRDEMISVGCTTRYEGKFITQVIYSPCYYEHGGNS</sequence>
<dbReference type="InterPro" id="IPR014756">
    <property type="entry name" value="Ig_E-set"/>
</dbReference>
<feature type="compositionally biased region" description="Low complexity" evidence="3">
    <location>
        <begin position="388"/>
        <end position="402"/>
    </location>
</feature>
<dbReference type="GO" id="GO:0005737">
    <property type="term" value="C:cytoplasm"/>
    <property type="evidence" value="ECO:0007669"/>
    <property type="project" value="TreeGrafter"/>
</dbReference>
<gene>
    <name evidence="5" type="ORF">BN860_03840g</name>
</gene>
<evidence type="ECO:0000256" key="3">
    <source>
        <dbReference type="SAM" id="MobiDB-lite"/>
    </source>
</evidence>
<feature type="compositionally biased region" description="Polar residues" evidence="3">
    <location>
        <begin position="273"/>
        <end position="282"/>
    </location>
</feature>
<dbReference type="EMBL" id="HG316458">
    <property type="protein sequence ID" value="CDF89878.1"/>
    <property type="molecule type" value="Genomic_DNA"/>
</dbReference>
<dbReference type="OrthoDB" id="531008at2759"/>
<evidence type="ECO:0000256" key="2">
    <source>
        <dbReference type="ARBA" id="ARBA00022553"/>
    </source>
</evidence>
<dbReference type="SUPFAM" id="SSF160219">
    <property type="entry name" value="AMPKBI-like"/>
    <property type="match status" value="1"/>
</dbReference>
<feature type="compositionally biased region" description="Polar residues" evidence="3">
    <location>
        <begin position="557"/>
        <end position="582"/>
    </location>
</feature>
<name>A0A8J2X8B5_ZYGB2</name>
<dbReference type="Pfam" id="PF04739">
    <property type="entry name" value="AMPKBI"/>
    <property type="match status" value="1"/>
</dbReference>
<dbReference type="InterPro" id="IPR050827">
    <property type="entry name" value="CRP1_MDG1_kinase"/>
</dbReference>
<evidence type="ECO:0000313" key="6">
    <source>
        <dbReference type="Proteomes" id="UP000019375"/>
    </source>
</evidence>
<dbReference type="InterPro" id="IPR037256">
    <property type="entry name" value="ASC_dom_sf"/>
</dbReference>
<dbReference type="GO" id="GO:0007165">
    <property type="term" value="P:signal transduction"/>
    <property type="evidence" value="ECO:0007669"/>
    <property type="project" value="TreeGrafter"/>
</dbReference>
<feature type="region of interest" description="Disordered" evidence="3">
    <location>
        <begin position="261"/>
        <end position="318"/>
    </location>
</feature>
<dbReference type="Pfam" id="PF16561">
    <property type="entry name" value="AMPK1_CBM"/>
    <property type="match status" value="1"/>
</dbReference>
<evidence type="ECO:0000256" key="1">
    <source>
        <dbReference type="ARBA" id="ARBA00010926"/>
    </source>
</evidence>
<organism evidence="5 6">
    <name type="scientific">Zygosaccharomyces bailii (strain CLIB 213 / ATCC 58445 / CBS 680 / BCRC 21525 / NBRC 1098 / NCYC 1416 / NRRL Y-2227)</name>
    <dbReference type="NCBI Taxonomy" id="1333698"/>
    <lineage>
        <taxon>Eukaryota</taxon>
        <taxon>Fungi</taxon>
        <taxon>Dikarya</taxon>
        <taxon>Ascomycota</taxon>
        <taxon>Saccharomycotina</taxon>
        <taxon>Saccharomycetes</taxon>
        <taxon>Saccharomycetales</taxon>
        <taxon>Saccharomycetaceae</taxon>
        <taxon>Zygosaccharomyces</taxon>
    </lineage>
</organism>
<evidence type="ECO:0000313" key="5">
    <source>
        <dbReference type="EMBL" id="CDF89878.1"/>
    </source>
</evidence>
<feature type="region of interest" description="Disordered" evidence="3">
    <location>
        <begin position="139"/>
        <end position="246"/>
    </location>
</feature>
<comment type="similarity">
    <text evidence="1">Belongs to the 5'-AMP-activated protein kinase beta subunit family.</text>
</comment>
<dbReference type="CDD" id="cd02859">
    <property type="entry name" value="E_set_AMPKbeta_like_N"/>
    <property type="match status" value="1"/>
</dbReference>
<evidence type="ECO:0000259" key="4">
    <source>
        <dbReference type="SMART" id="SM01010"/>
    </source>
</evidence>